<comment type="caution">
    <text evidence="2">The sequence shown here is derived from an EMBL/GenBank/DDBJ whole genome shotgun (WGS) entry which is preliminary data.</text>
</comment>
<gene>
    <name evidence="2" type="ORF">SZL87_00265</name>
</gene>
<reference evidence="2 3" key="1">
    <citation type="submission" date="2023-12" db="EMBL/GenBank/DDBJ databases">
        <authorList>
            <person name="Easwaran N."/>
            <person name="Lazarus H.P.S."/>
        </authorList>
    </citation>
    <scope>NUCLEOTIDE SEQUENCE [LARGE SCALE GENOMIC DNA]</scope>
    <source>
        <strain evidence="2 3">VIT-2023</strain>
    </source>
</reference>
<protein>
    <submittedName>
        <fullName evidence="2">Uncharacterized protein</fullName>
    </submittedName>
</protein>
<keyword evidence="3" id="KW-1185">Reference proteome</keyword>
<feature type="chain" id="PRO_5047417174" evidence="1">
    <location>
        <begin position="27"/>
        <end position="203"/>
    </location>
</feature>
<keyword evidence="1" id="KW-0732">Signal</keyword>
<dbReference type="EMBL" id="JBAWKY010000001">
    <property type="protein sequence ID" value="MEI4460845.1"/>
    <property type="molecule type" value="Genomic_DNA"/>
</dbReference>
<dbReference type="RefSeq" id="WP_336448771.1">
    <property type="nucleotide sequence ID" value="NZ_JBAWKY010000001.1"/>
</dbReference>
<evidence type="ECO:0000313" key="2">
    <source>
        <dbReference type="EMBL" id="MEI4460845.1"/>
    </source>
</evidence>
<proteinExistence type="predicted"/>
<accession>A0ABU8ED30</accession>
<name>A0ABU8ED30_9BACL</name>
<sequence length="203" mass="22873">MKRKTMTFLTALSVTLTSSFMYEAFAEGKQKALTPQQKNQYYQQYAVILRTINSHHPDTDLELVDQKSFNEKDWVAPNRFRKIAEDRVKVKFASTFDFSKKESTSKSKTIHAKGTTFAISITGTFDTALREEAERQVFKTITSMTSTASSSKGTWRQLGYTATLMDGGRTYDVTVGGEFIQHGISSTHNIPLEFYCSAEGVIN</sequence>
<feature type="signal peptide" evidence="1">
    <location>
        <begin position="1"/>
        <end position="26"/>
    </location>
</feature>
<evidence type="ECO:0000256" key="1">
    <source>
        <dbReference type="SAM" id="SignalP"/>
    </source>
</evidence>
<dbReference type="Proteomes" id="UP001387110">
    <property type="component" value="Unassembled WGS sequence"/>
</dbReference>
<organism evidence="2 3">
    <name type="scientific">Exiguobacterium indicum</name>
    <dbReference type="NCBI Taxonomy" id="296995"/>
    <lineage>
        <taxon>Bacteria</taxon>
        <taxon>Bacillati</taxon>
        <taxon>Bacillota</taxon>
        <taxon>Bacilli</taxon>
        <taxon>Bacillales</taxon>
        <taxon>Bacillales Family XII. Incertae Sedis</taxon>
        <taxon>Exiguobacterium</taxon>
    </lineage>
</organism>
<evidence type="ECO:0000313" key="3">
    <source>
        <dbReference type="Proteomes" id="UP001387110"/>
    </source>
</evidence>